<evidence type="ECO:0000313" key="2">
    <source>
        <dbReference type="EMBL" id="CAI9725114.1"/>
    </source>
</evidence>
<dbReference type="Proteomes" id="UP001162480">
    <property type="component" value="Chromosome 7"/>
</dbReference>
<gene>
    <name evidence="2" type="ORF">OCTVUL_1B026851</name>
</gene>
<sequence length="277" mass="31255">MPFDKCLASKDPAYPSQSASSRIQCSALCARKNFCRYFTYERSNSKCSLLHSWNDILGLQSLDDSQTYYSVDEGNIWNMIYFVKSGVDVNVSATYSEGGISGCQSPVVVTKEKMVSETTEENDKCLNYYRSNLIDIWNNLPIAKVKLVIKKDSEVAVSLVFDGRGSTKESWFDVSKILECPWPFEANTTHLHVAMNIHSFAFVTKIENGKVFWMTISSVHQELKLLSPVIQFANTTAFNHSSDAILGDSLTIYASFEKQPDSTSSEMIKRVKYFLKV</sequence>
<dbReference type="Pfam" id="PF00024">
    <property type="entry name" value="PAN_1"/>
    <property type="match status" value="1"/>
</dbReference>
<evidence type="ECO:0000259" key="1">
    <source>
        <dbReference type="Pfam" id="PF00024"/>
    </source>
</evidence>
<reference evidence="2" key="1">
    <citation type="submission" date="2023-08" db="EMBL/GenBank/DDBJ databases">
        <authorList>
            <person name="Alioto T."/>
            <person name="Alioto T."/>
            <person name="Gomez Garrido J."/>
        </authorList>
    </citation>
    <scope>NUCLEOTIDE SEQUENCE</scope>
</reference>
<dbReference type="InterPro" id="IPR003609">
    <property type="entry name" value="Pan_app"/>
</dbReference>
<keyword evidence="3" id="KW-1185">Reference proteome</keyword>
<dbReference type="Gene3D" id="3.50.4.10">
    <property type="entry name" value="Hepatocyte Growth Factor"/>
    <property type="match status" value="1"/>
</dbReference>
<dbReference type="AlphaFoldDB" id="A0AA36B0K0"/>
<feature type="domain" description="Apple" evidence="1">
    <location>
        <begin position="19"/>
        <end position="54"/>
    </location>
</feature>
<accession>A0AA36B0K0</accession>
<proteinExistence type="predicted"/>
<dbReference type="EMBL" id="OX597820">
    <property type="protein sequence ID" value="CAI9725114.1"/>
    <property type="molecule type" value="Genomic_DNA"/>
</dbReference>
<organism evidence="2 3">
    <name type="scientific">Octopus vulgaris</name>
    <name type="common">Common octopus</name>
    <dbReference type="NCBI Taxonomy" id="6645"/>
    <lineage>
        <taxon>Eukaryota</taxon>
        <taxon>Metazoa</taxon>
        <taxon>Spiralia</taxon>
        <taxon>Lophotrochozoa</taxon>
        <taxon>Mollusca</taxon>
        <taxon>Cephalopoda</taxon>
        <taxon>Coleoidea</taxon>
        <taxon>Octopodiformes</taxon>
        <taxon>Octopoda</taxon>
        <taxon>Incirrata</taxon>
        <taxon>Octopodidae</taxon>
        <taxon>Octopus</taxon>
    </lineage>
</organism>
<evidence type="ECO:0000313" key="3">
    <source>
        <dbReference type="Proteomes" id="UP001162480"/>
    </source>
</evidence>
<name>A0AA36B0K0_OCTVU</name>
<protein>
    <recommendedName>
        <fullName evidence="1">Apple domain-containing protein</fullName>
    </recommendedName>
</protein>